<sequence length="371" mass="42944">MKTIIYHFALTVVSRKTGANVCRKAAYNAGCRITDHSTGIAHNPRKKGGVVNTTLIAPKGHSQSLDREEVWNEIERMERRKKSRLAREFQITLPYGLSDADNWAILTEFAQFLADRFKTVIDVALHRHSRKGGDKRNIHGHVLMPTRRHDGEKFTTKIRRLDNYYHSPRIVFALRKKMAELTNRTLEKSGLEERVDHRSFETRGLKKKAQKRLSLRQYAMKQRLEADYCESEREYEDALKKYRQLLDRECMALSEKLTQAKFEMDTIIDLWKRGIAQPPPMSLVAARANGTLQLDAQTRAQFQDFISWHRSLPPEMRDPLSDEIDKVITVTLKMVDFLNRDRILAKLEKDAQQSLAPMEKQDDLQSPGGLS</sequence>
<evidence type="ECO:0000313" key="5">
    <source>
        <dbReference type="EMBL" id="AWI08736.1"/>
    </source>
</evidence>
<evidence type="ECO:0000256" key="2">
    <source>
        <dbReference type="ARBA" id="ARBA00022971"/>
    </source>
</evidence>
<dbReference type="InterPro" id="IPR005053">
    <property type="entry name" value="MobA_MobL"/>
</dbReference>
<feature type="region of interest" description="Disordered" evidence="3">
    <location>
        <begin position="350"/>
        <end position="371"/>
    </location>
</feature>
<dbReference type="Pfam" id="PF03389">
    <property type="entry name" value="MobA_MobL"/>
    <property type="match status" value="1"/>
</dbReference>
<reference evidence="5 6" key="1">
    <citation type="journal article" date="2018" name="Syst. Appl. Microbiol.">
        <title>Ereboglobus luteus gen. nov. sp. nov. from cockroach guts, and new insights into the oxygen relationship of the genera Opitutus and Didymococcus (Verrucomicrobia: Opitutaceae).</title>
        <authorList>
            <person name="Tegtmeier D."/>
            <person name="Belitz A."/>
            <person name="Radek R."/>
            <person name="Heimerl T."/>
            <person name="Brune A."/>
        </authorList>
    </citation>
    <scope>NUCLEOTIDE SEQUENCE [LARGE SCALE GENOMIC DNA]</scope>
    <source>
        <strain evidence="5 6">Ho45</strain>
    </source>
</reference>
<evidence type="ECO:0000256" key="1">
    <source>
        <dbReference type="ARBA" id="ARBA00010873"/>
    </source>
</evidence>
<name>A0A2U8E1S5_9BACT</name>
<comment type="similarity">
    <text evidence="1">Belongs to the MobA/MobL family.</text>
</comment>
<evidence type="ECO:0000256" key="3">
    <source>
        <dbReference type="SAM" id="MobiDB-lite"/>
    </source>
</evidence>
<protein>
    <recommendedName>
        <fullName evidence="4">MobA/MobL protein domain-containing protein</fullName>
    </recommendedName>
</protein>
<dbReference type="EMBL" id="CP023004">
    <property type="protein sequence ID" value="AWI08736.1"/>
    <property type="molecule type" value="Genomic_DNA"/>
</dbReference>
<dbReference type="KEGG" id="elut:CKA38_05230"/>
<keyword evidence="6" id="KW-1185">Reference proteome</keyword>
<proteinExistence type="inferred from homology"/>
<dbReference type="OrthoDB" id="1826980at2"/>
<gene>
    <name evidence="5" type="ORF">CKA38_05230</name>
</gene>
<dbReference type="Gene3D" id="3.30.930.30">
    <property type="match status" value="1"/>
</dbReference>
<accession>A0A2U8E1S5</accession>
<organism evidence="5 6">
    <name type="scientific">Ereboglobus luteus</name>
    <dbReference type="NCBI Taxonomy" id="1796921"/>
    <lineage>
        <taxon>Bacteria</taxon>
        <taxon>Pseudomonadati</taxon>
        <taxon>Verrucomicrobiota</taxon>
        <taxon>Opitutia</taxon>
        <taxon>Opitutales</taxon>
        <taxon>Opitutaceae</taxon>
        <taxon>Ereboglobus</taxon>
    </lineage>
</organism>
<evidence type="ECO:0000259" key="4">
    <source>
        <dbReference type="Pfam" id="PF03389"/>
    </source>
</evidence>
<feature type="domain" description="MobA/MobL protein" evidence="4">
    <location>
        <begin position="23"/>
        <end position="223"/>
    </location>
</feature>
<keyword evidence="2" id="KW-0184">Conjugation</keyword>
<dbReference type="RefSeq" id="WP_108824545.1">
    <property type="nucleotide sequence ID" value="NZ_CP023004.1"/>
</dbReference>
<dbReference type="Proteomes" id="UP000244896">
    <property type="component" value="Chromosome"/>
</dbReference>
<dbReference type="AlphaFoldDB" id="A0A2U8E1S5"/>
<evidence type="ECO:0000313" key="6">
    <source>
        <dbReference type="Proteomes" id="UP000244896"/>
    </source>
</evidence>